<feature type="region of interest" description="Disordered" evidence="6">
    <location>
        <begin position="595"/>
        <end position="625"/>
    </location>
</feature>
<feature type="compositionally biased region" description="Polar residues" evidence="6">
    <location>
        <begin position="514"/>
        <end position="528"/>
    </location>
</feature>
<feature type="compositionally biased region" description="Basic and acidic residues" evidence="6">
    <location>
        <begin position="232"/>
        <end position="241"/>
    </location>
</feature>
<dbReference type="SMART" id="SM00028">
    <property type="entry name" value="TPR"/>
    <property type="match status" value="7"/>
</dbReference>
<evidence type="ECO:0000313" key="8">
    <source>
        <dbReference type="EMBL" id="RZC80554.1"/>
    </source>
</evidence>
<evidence type="ECO:0000256" key="6">
    <source>
        <dbReference type="SAM" id="MobiDB-lite"/>
    </source>
</evidence>
<dbReference type="InterPro" id="IPR013083">
    <property type="entry name" value="Znf_RING/FYVE/PHD"/>
</dbReference>
<feature type="compositionally biased region" description="Polar residues" evidence="6">
    <location>
        <begin position="116"/>
        <end position="136"/>
    </location>
</feature>
<dbReference type="AlphaFoldDB" id="A0A4Y7L4T8"/>
<sequence length="1131" mass="124837">MLEKIGLPPKPSLRGNTWVVDASHCQGCSSQFSFINRKHHCRRCGGIFCGSCTQQRMLLRGQGDSAVRICGPCKKLEEAARFEMRNGNKNKGGSKLTPKNEAEVLNEILGVDSKRSLASTDPQRATNYASGSSSQRDSLRADAEGDILRSLSVGTQNESLDEMGASPDELRQQALEEKNKYRILKGEGKPGEALKAYKRGKELERQAGALEVALRKNRRRAMTSTSSGGAKKNNDEGEMPGKRSKLSSQVGGAKDDLASELKELGWTDEDVHEANKKPAKMTLEGELSSLIGEDHKSSSSGKGAGSIDKSQVIAHKKRALLLKREGKLAEAKEELKKAKVLERQLEEQELLGGAENSDDELSALIRDMDDDKSEDVLMQYDKDTFLDFQPLVNFSDDYGMDGNIDVMDEDMNDPEMALALKSLGWDEDSDYPEESLPEAVPLDRESLLEEIRSLKREAVSQKRAGNIAEAMALLKKAKLLEKDFEDMQSQGNTSSPPNSVTEKVPSSQRDERSSNLSDFANESATPLKSTEHKVPQKSKLMIQREVLALKKKALALRREGRVDEAEEELKKGSVLERQLEEVENTPKARTYNVISKDSGLKEGNAEVPGIFPSGEEEDDTEVTEQDMRDPALLSLLSNLGWDEDVEPASMALKPKQTRVDSENVSGSARTGAPAITAVRPRRSKAEMQRELLGLKRKALALRRQGESDEADEVLDKAKVLEAQIAEMEVPKKEMELNTNMDAQFDGRGPLISQYTHGSIESVEDVRRGVTELSVSSRNEVAEATARTLAVSTSDMYQLPVNHSVENLIQSTDERISEHDGKLALSVNTVDLPTAVSSKSSLGDPSNNTWNESNSSNELGIKYDNLSVNQNKSIPLVKRAPTYVATIEPGSESFTDQTALRQEVLARKKKAVALKKEGKLVEAREELRQAKLLEKKLVDNSEPSESPTDISVSTSKISTVVQEEQESTTTPPKQISSRDRFKLQQESLAHKRQAMKLRREGRREEAEAELELAKALEAQLEEHDSQNTSKSEAMDDVVVEDLLDPQLLSALKAIGLGTEVVAPRHQEKSEPAKASHEKGENSSQERSLLEEKIKAEKVKALNFKRAGKQAEALASLRQAKLFEKKLSSLPPR</sequence>
<dbReference type="PANTHER" id="PTHR47553">
    <property type="entry name" value="MYOSIN-11"/>
    <property type="match status" value="1"/>
</dbReference>
<dbReference type="Gene3D" id="3.30.40.10">
    <property type="entry name" value="Zinc/RING finger domain, C3HC4 (zinc finger)"/>
    <property type="match status" value="1"/>
</dbReference>
<evidence type="ECO:0000259" key="7">
    <source>
        <dbReference type="PROSITE" id="PS50178"/>
    </source>
</evidence>
<keyword evidence="5" id="KW-0175">Coiled coil</keyword>
<dbReference type="InterPro" id="IPR011990">
    <property type="entry name" value="TPR-like_helical_dom_sf"/>
</dbReference>
<dbReference type="InterPro" id="IPR019734">
    <property type="entry name" value="TPR_rpt"/>
</dbReference>
<dbReference type="OrthoDB" id="660555at2759"/>
<protein>
    <recommendedName>
        <fullName evidence="7">FYVE-type domain-containing protein</fullName>
    </recommendedName>
</protein>
<reference evidence="8 9" key="1">
    <citation type="journal article" date="2018" name="Science">
        <title>The opium poppy genome and morphinan production.</title>
        <authorList>
            <person name="Guo L."/>
            <person name="Winzer T."/>
            <person name="Yang X."/>
            <person name="Li Y."/>
            <person name="Ning Z."/>
            <person name="He Z."/>
            <person name="Teodor R."/>
            <person name="Lu Y."/>
            <person name="Bowser T.A."/>
            <person name="Graham I.A."/>
            <person name="Ye K."/>
        </authorList>
    </citation>
    <scope>NUCLEOTIDE SEQUENCE [LARGE SCALE GENOMIC DNA]</scope>
    <source>
        <strain evidence="9">cv. HN1</strain>
        <tissue evidence="8">Leaves</tissue>
    </source>
</reference>
<dbReference type="Proteomes" id="UP000316621">
    <property type="component" value="Chromosome 10"/>
</dbReference>
<feature type="compositionally biased region" description="Basic and acidic residues" evidence="6">
    <location>
        <begin position="1061"/>
        <end position="1079"/>
    </location>
</feature>
<evidence type="ECO:0000256" key="1">
    <source>
        <dbReference type="ARBA" id="ARBA00022723"/>
    </source>
</evidence>
<feature type="domain" description="FYVE-type" evidence="7">
    <location>
        <begin position="19"/>
        <end position="78"/>
    </location>
</feature>
<feature type="coiled-coil region" evidence="5">
    <location>
        <begin position="997"/>
        <end position="1032"/>
    </location>
</feature>
<feature type="compositionally biased region" description="Polar residues" evidence="6">
    <location>
        <begin position="487"/>
        <end position="507"/>
    </location>
</feature>
<dbReference type="Gramene" id="RZC80554">
    <property type="protein sequence ID" value="RZC80554"/>
    <property type="gene ID" value="C5167_043148"/>
</dbReference>
<feature type="region of interest" description="Disordered" evidence="6">
    <location>
        <begin position="485"/>
        <end position="537"/>
    </location>
</feature>
<evidence type="ECO:0000256" key="4">
    <source>
        <dbReference type="PROSITE-ProRule" id="PRU00091"/>
    </source>
</evidence>
<feature type="compositionally biased region" description="Basic and acidic residues" evidence="6">
    <location>
        <begin position="253"/>
        <end position="265"/>
    </location>
</feature>
<dbReference type="SUPFAM" id="SSF57903">
    <property type="entry name" value="FYVE/PHD zinc finger"/>
    <property type="match status" value="1"/>
</dbReference>
<dbReference type="InterPro" id="IPR017455">
    <property type="entry name" value="Znf_FYVE-rel"/>
</dbReference>
<dbReference type="STRING" id="3469.A0A4Y7L4T8"/>
<dbReference type="CDD" id="cd00065">
    <property type="entry name" value="FYVE_like_SF"/>
    <property type="match status" value="1"/>
</dbReference>
<evidence type="ECO:0000256" key="3">
    <source>
        <dbReference type="ARBA" id="ARBA00022833"/>
    </source>
</evidence>
<dbReference type="EMBL" id="CM010724">
    <property type="protein sequence ID" value="RZC80554.1"/>
    <property type="molecule type" value="Genomic_DNA"/>
</dbReference>
<dbReference type="SMART" id="SM00064">
    <property type="entry name" value="FYVE"/>
    <property type="match status" value="1"/>
</dbReference>
<feature type="compositionally biased region" description="Acidic residues" evidence="6">
    <location>
        <begin position="614"/>
        <end position="624"/>
    </location>
</feature>
<dbReference type="InterPro" id="IPR011011">
    <property type="entry name" value="Znf_FYVE_PHD"/>
</dbReference>
<dbReference type="GO" id="GO:0008270">
    <property type="term" value="F:zinc ion binding"/>
    <property type="evidence" value="ECO:0007669"/>
    <property type="project" value="UniProtKB-KW"/>
</dbReference>
<dbReference type="PROSITE" id="PS50178">
    <property type="entry name" value="ZF_FYVE"/>
    <property type="match status" value="1"/>
</dbReference>
<dbReference type="InterPro" id="IPR000306">
    <property type="entry name" value="Znf_FYVE"/>
</dbReference>
<feature type="region of interest" description="Disordered" evidence="6">
    <location>
        <begin position="116"/>
        <end position="139"/>
    </location>
</feature>
<proteinExistence type="predicted"/>
<dbReference type="Pfam" id="PF01363">
    <property type="entry name" value="FYVE"/>
    <property type="match status" value="1"/>
</dbReference>
<dbReference type="PANTHER" id="PTHR47553:SF1">
    <property type="entry name" value="RING_FYVE_PHD ZINC FINGER SUPERFAMILY PROTEIN"/>
    <property type="match status" value="1"/>
</dbReference>
<dbReference type="OMA" id="NSQLDQN"/>
<keyword evidence="1" id="KW-0479">Metal-binding</keyword>
<keyword evidence="3" id="KW-0862">Zinc</keyword>
<feature type="region of interest" description="Disordered" evidence="6">
    <location>
        <begin position="1061"/>
        <end position="1087"/>
    </location>
</feature>
<accession>A0A4Y7L4T8</accession>
<evidence type="ECO:0000313" key="9">
    <source>
        <dbReference type="Proteomes" id="UP000316621"/>
    </source>
</evidence>
<dbReference type="SUPFAM" id="SSF48452">
    <property type="entry name" value="TPR-like"/>
    <property type="match status" value="1"/>
</dbReference>
<evidence type="ECO:0000256" key="2">
    <source>
        <dbReference type="ARBA" id="ARBA00022771"/>
    </source>
</evidence>
<keyword evidence="2 4" id="KW-0863">Zinc-finger</keyword>
<evidence type="ECO:0000256" key="5">
    <source>
        <dbReference type="SAM" id="Coils"/>
    </source>
</evidence>
<feature type="coiled-coil region" evidence="5">
    <location>
        <begin position="321"/>
        <end position="351"/>
    </location>
</feature>
<feature type="compositionally biased region" description="Low complexity" evidence="6">
    <location>
        <begin position="949"/>
        <end position="971"/>
    </location>
</feature>
<gene>
    <name evidence="8" type="ORF">C5167_043148</name>
</gene>
<feature type="region of interest" description="Disordered" evidence="6">
    <location>
        <begin position="208"/>
        <end position="281"/>
    </location>
</feature>
<feature type="region of interest" description="Disordered" evidence="6">
    <location>
        <begin position="937"/>
        <end position="979"/>
    </location>
</feature>
<organism evidence="8 9">
    <name type="scientific">Papaver somniferum</name>
    <name type="common">Opium poppy</name>
    <dbReference type="NCBI Taxonomy" id="3469"/>
    <lineage>
        <taxon>Eukaryota</taxon>
        <taxon>Viridiplantae</taxon>
        <taxon>Streptophyta</taxon>
        <taxon>Embryophyta</taxon>
        <taxon>Tracheophyta</taxon>
        <taxon>Spermatophyta</taxon>
        <taxon>Magnoliopsida</taxon>
        <taxon>Ranunculales</taxon>
        <taxon>Papaveraceae</taxon>
        <taxon>Papaveroideae</taxon>
        <taxon>Papaver</taxon>
    </lineage>
</organism>
<keyword evidence="9" id="KW-1185">Reference proteome</keyword>
<name>A0A4Y7L4T8_PAPSO</name>